<dbReference type="RefSeq" id="WP_317832051.1">
    <property type="nucleotide sequence ID" value="NZ_CP136920.1"/>
</dbReference>
<dbReference type="PANTHER" id="PTHR43217">
    <property type="entry name" value="SUCCINATE SEMIALDEHYDE DEHYDROGENASE [NAD(P)+] SAD"/>
    <property type="match status" value="1"/>
</dbReference>
<sequence>MPVTINPATEEVITEYEDMPYPELEAILKATSKEAAAWSEFPIEDRAQHMFKAADVLDRRKEKLALLMTREMGKPIKEARGEVEKCAMVCRYFAEHGPRFLEDETIEGDVKSYVTFHPLGVVLAIMPWNFPLWQVFRFVAPGLIAGNGGILKHSPNVTGCALAIESVLQEAGFPKNLFRTIIASTDDIKQVIESDYIQAVTLTGSERAGVAVATAAGGSLKKCVLELGGSDPYLILEDADLDLAVDKCVAGRLLNAGQSCIAAKRLITIASIHDNFVEELMRKVASYTVGDPEDEKTDIGPMARSDLRESLHKQVTASVSGGAELKLGGTIPNKTGFYYPITILDHVKADTPAYDEELFGPVITIIEAKDEADAIRIANDTRFGLGSAVFTQDLARGERIAKQLESGLTFINDFVKSDANHPFGGVKKSGYGRELSQYGIREFVNIKTVMVMG</sequence>
<dbReference type="Gene3D" id="3.40.309.10">
    <property type="entry name" value="Aldehyde Dehydrogenase, Chain A, domain 2"/>
    <property type="match status" value="1"/>
</dbReference>
<gene>
    <name evidence="5" type="ORF">RZN69_15250</name>
</gene>
<keyword evidence="6" id="KW-1185">Reference proteome</keyword>
<reference evidence="5 6" key="1">
    <citation type="submission" date="2023-10" db="EMBL/GenBank/DDBJ databases">
        <title>Rubellicoccus peritrichatus gen. nov., sp. nov., isolated from an algae of coral reef tank.</title>
        <authorList>
            <person name="Luo J."/>
        </authorList>
    </citation>
    <scope>NUCLEOTIDE SEQUENCE [LARGE SCALE GENOMIC DNA]</scope>
    <source>
        <strain evidence="5 6">CR14</strain>
    </source>
</reference>
<dbReference type="EMBL" id="CP136920">
    <property type="protein sequence ID" value="WOO39979.1"/>
    <property type="molecule type" value="Genomic_DNA"/>
</dbReference>
<accession>A0AAQ3LDD3</accession>
<dbReference type="InterPro" id="IPR016161">
    <property type="entry name" value="Ald_DH/histidinol_DH"/>
</dbReference>
<dbReference type="InterPro" id="IPR044148">
    <property type="entry name" value="ALDH_GabD1-like"/>
</dbReference>
<dbReference type="Proteomes" id="UP001304300">
    <property type="component" value="Chromosome"/>
</dbReference>
<dbReference type="PANTHER" id="PTHR43217:SF1">
    <property type="entry name" value="SUCCINATE SEMIALDEHYDE DEHYDROGENASE [NAD(P)+] SAD"/>
    <property type="match status" value="1"/>
</dbReference>
<keyword evidence="3" id="KW-0560">Oxidoreductase</keyword>
<name>A0AAQ3LDD3_9BACT</name>
<dbReference type="GO" id="GO:0004777">
    <property type="term" value="F:succinate-semialdehyde dehydrogenase (NAD+) activity"/>
    <property type="evidence" value="ECO:0007669"/>
    <property type="project" value="TreeGrafter"/>
</dbReference>
<evidence type="ECO:0000313" key="6">
    <source>
        <dbReference type="Proteomes" id="UP001304300"/>
    </source>
</evidence>
<dbReference type="InterPro" id="IPR016163">
    <property type="entry name" value="Ald_DH_C"/>
</dbReference>
<organism evidence="5 6">
    <name type="scientific">Rubellicoccus peritrichatus</name>
    <dbReference type="NCBI Taxonomy" id="3080537"/>
    <lineage>
        <taxon>Bacteria</taxon>
        <taxon>Pseudomonadati</taxon>
        <taxon>Verrucomicrobiota</taxon>
        <taxon>Opitutia</taxon>
        <taxon>Puniceicoccales</taxon>
        <taxon>Cerasicoccaceae</taxon>
        <taxon>Rubellicoccus</taxon>
    </lineage>
</organism>
<dbReference type="SUPFAM" id="SSF53720">
    <property type="entry name" value="ALDH-like"/>
    <property type="match status" value="1"/>
</dbReference>
<feature type="domain" description="Aldehyde dehydrogenase" evidence="4">
    <location>
        <begin position="4"/>
        <end position="449"/>
    </location>
</feature>
<dbReference type="CDD" id="cd07100">
    <property type="entry name" value="ALDH_SSADH1_GabD1"/>
    <property type="match status" value="1"/>
</dbReference>
<dbReference type="GO" id="GO:0004030">
    <property type="term" value="F:aldehyde dehydrogenase [NAD(P)+] activity"/>
    <property type="evidence" value="ECO:0007669"/>
    <property type="project" value="InterPro"/>
</dbReference>
<dbReference type="AlphaFoldDB" id="A0AAQ3LDD3"/>
<dbReference type="Gene3D" id="3.40.605.10">
    <property type="entry name" value="Aldehyde Dehydrogenase, Chain A, domain 1"/>
    <property type="match status" value="1"/>
</dbReference>
<evidence type="ECO:0000313" key="5">
    <source>
        <dbReference type="EMBL" id="WOO39979.1"/>
    </source>
</evidence>
<dbReference type="PROSITE" id="PS00070">
    <property type="entry name" value="ALDEHYDE_DEHYDR_CYS"/>
    <property type="match status" value="1"/>
</dbReference>
<evidence type="ECO:0000259" key="4">
    <source>
        <dbReference type="Pfam" id="PF00171"/>
    </source>
</evidence>
<protein>
    <submittedName>
        <fullName evidence="5">NAD-dependent succinate-semialdehyde dehydrogenase</fullName>
    </submittedName>
</protein>
<dbReference type="InterPro" id="IPR047110">
    <property type="entry name" value="GABD/Sad-like"/>
</dbReference>
<dbReference type="InterPro" id="IPR016160">
    <property type="entry name" value="Ald_DH_CS_CYS"/>
</dbReference>
<dbReference type="InterPro" id="IPR015590">
    <property type="entry name" value="Aldehyde_DH_dom"/>
</dbReference>
<dbReference type="KEGG" id="puo:RZN69_15250"/>
<dbReference type="Pfam" id="PF00171">
    <property type="entry name" value="Aldedh"/>
    <property type="match status" value="1"/>
</dbReference>
<keyword evidence="2" id="KW-0521">NADP</keyword>
<dbReference type="InterPro" id="IPR016162">
    <property type="entry name" value="Ald_DH_N"/>
</dbReference>
<dbReference type="FunFam" id="3.40.309.10:FF:000010">
    <property type="entry name" value="Gamma-aminobutyraldehyde dehydrogenase"/>
    <property type="match status" value="1"/>
</dbReference>
<evidence type="ECO:0000256" key="2">
    <source>
        <dbReference type="ARBA" id="ARBA00022857"/>
    </source>
</evidence>
<dbReference type="FunFam" id="3.40.605.10:FF:000012">
    <property type="entry name" value="NAD-dependent succinate-semialdehyde dehydrogenase"/>
    <property type="match status" value="1"/>
</dbReference>
<evidence type="ECO:0000256" key="1">
    <source>
        <dbReference type="ARBA" id="ARBA00009986"/>
    </source>
</evidence>
<comment type="similarity">
    <text evidence="1">Belongs to the aldehyde dehydrogenase family.</text>
</comment>
<proteinExistence type="inferred from homology"/>
<evidence type="ECO:0000256" key="3">
    <source>
        <dbReference type="ARBA" id="ARBA00023002"/>
    </source>
</evidence>